<protein>
    <submittedName>
        <fullName evidence="2">Uncharacterized protein</fullName>
    </submittedName>
</protein>
<dbReference type="EMBL" id="CH991579">
    <property type="protein sequence ID" value="EDQ84929.1"/>
    <property type="molecule type" value="Genomic_DNA"/>
</dbReference>
<feature type="signal peptide" evidence="1">
    <location>
        <begin position="1"/>
        <end position="30"/>
    </location>
</feature>
<organism evidence="2 3">
    <name type="scientific">Monosiga brevicollis</name>
    <name type="common">Choanoflagellate</name>
    <dbReference type="NCBI Taxonomy" id="81824"/>
    <lineage>
        <taxon>Eukaryota</taxon>
        <taxon>Choanoflagellata</taxon>
        <taxon>Craspedida</taxon>
        <taxon>Salpingoecidae</taxon>
        <taxon>Monosiga</taxon>
    </lineage>
</organism>
<dbReference type="AlphaFoldDB" id="A9VBY2"/>
<name>A9VBY2_MONBE</name>
<dbReference type="Proteomes" id="UP000001357">
    <property type="component" value="Unassembled WGS sequence"/>
</dbReference>
<dbReference type="GeneID" id="5895527"/>
<reference evidence="2 3" key="1">
    <citation type="journal article" date="2008" name="Nature">
        <title>The genome of the choanoflagellate Monosiga brevicollis and the origin of metazoans.</title>
        <authorList>
            <consortium name="JGI Sequencing"/>
            <person name="King N."/>
            <person name="Westbrook M.J."/>
            <person name="Young S.L."/>
            <person name="Kuo A."/>
            <person name="Abedin M."/>
            <person name="Chapman J."/>
            <person name="Fairclough S."/>
            <person name="Hellsten U."/>
            <person name="Isogai Y."/>
            <person name="Letunic I."/>
            <person name="Marr M."/>
            <person name="Pincus D."/>
            <person name="Putnam N."/>
            <person name="Rokas A."/>
            <person name="Wright K.J."/>
            <person name="Zuzow R."/>
            <person name="Dirks W."/>
            <person name="Good M."/>
            <person name="Goodstein D."/>
            <person name="Lemons D."/>
            <person name="Li W."/>
            <person name="Lyons J.B."/>
            <person name="Morris A."/>
            <person name="Nichols S."/>
            <person name="Richter D.J."/>
            <person name="Salamov A."/>
            <person name="Bork P."/>
            <person name="Lim W.A."/>
            <person name="Manning G."/>
            <person name="Miller W.T."/>
            <person name="McGinnis W."/>
            <person name="Shapiro H."/>
            <person name="Tjian R."/>
            <person name="Grigoriev I.V."/>
            <person name="Rokhsar D."/>
        </authorList>
    </citation>
    <scope>NUCLEOTIDE SEQUENCE [LARGE SCALE GENOMIC DNA]</scope>
    <source>
        <strain evidence="3">MX1 / ATCC 50154</strain>
    </source>
</reference>
<dbReference type="KEGG" id="mbr:MONBRDRAFT_34467"/>
<accession>A9VBY2</accession>
<dbReference type="RefSeq" id="XP_001750270.1">
    <property type="nucleotide sequence ID" value="XM_001750218.1"/>
</dbReference>
<dbReference type="PROSITE" id="PS51257">
    <property type="entry name" value="PROKAR_LIPOPROTEIN"/>
    <property type="match status" value="1"/>
</dbReference>
<dbReference type="InParanoid" id="A9VBY2"/>
<keyword evidence="1" id="KW-0732">Signal</keyword>
<evidence type="ECO:0000313" key="3">
    <source>
        <dbReference type="Proteomes" id="UP000001357"/>
    </source>
</evidence>
<gene>
    <name evidence="2" type="ORF">MONBRDRAFT_34467</name>
</gene>
<proteinExistence type="predicted"/>
<sequence length="285" mass="30488">MGGLTNRHPTPARARLWLLALATLTLGACGNHVYIGGQCGDTASPDEAIVSVSENECVFSMGYYSTFSCLPNGEVGVRFFSDSLCHSELENEGTHHASSENNCLFETFPISCTAQHPANVRALMQLHSDEHCDAGAFVVALALRDSCEASLTFASSMYKTSVGMLCSNNACRTHLTRQLAHNRITATCQPNGGATIRFYSDDCSELLLEESVRANECFTSAHDLEEGAMHTLGVMAMKQIASFSFDCLHTSGSKLGVEKSTGTGTTSAPSLWLALAMISLLVLNA</sequence>
<feature type="chain" id="PRO_5002744912" evidence="1">
    <location>
        <begin position="31"/>
        <end position="285"/>
    </location>
</feature>
<evidence type="ECO:0000313" key="2">
    <source>
        <dbReference type="EMBL" id="EDQ84929.1"/>
    </source>
</evidence>
<evidence type="ECO:0000256" key="1">
    <source>
        <dbReference type="SAM" id="SignalP"/>
    </source>
</evidence>
<keyword evidence="3" id="KW-1185">Reference proteome</keyword>